<evidence type="ECO:0000313" key="11">
    <source>
        <dbReference type="Proteomes" id="UP001157418"/>
    </source>
</evidence>
<dbReference type="InterPro" id="IPR008271">
    <property type="entry name" value="Ser/Thr_kinase_AS"/>
</dbReference>
<keyword evidence="3" id="KW-0808">Transferase</keyword>
<comment type="catalytic activity">
    <reaction evidence="7">
        <text>L-threonyl-[protein] + ATP = O-phospho-L-threonyl-[protein] + ADP + H(+)</text>
        <dbReference type="Rhea" id="RHEA:46608"/>
        <dbReference type="Rhea" id="RHEA-COMP:11060"/>
        <dbReference type="Rhea" id="RHEA-COMP:11605"/>
        <dbReference type="ChEBI" id="CHEBI:15378"/>
        <dbReference type="ChEBI" id="CHEBI:30013"/>
        <dbReference type="ChEBI" id="CHEBI:30616"/>
        <dbReference type="ChEBI" id="CHEBI:61977"/>
        <dbReference type="ChEBI" id="CHEBI:456216"/>
        <dbReference type="EC" id="2.7.11.1"/>
    </reaction>
</comment>
<keyword evidence="5" id="KW-0418">Kinase</keyword>
<evidence type="ECO:0000259" key="9">
    <source>
        <dbReference type="PROSITE" id="PS50011"/>
    </source>
</evidence>
<comment type="caution">
    <text evidence="10">The sequence shown here is derived from an EMBL/GenBank/DDBJ whole genome shotgun (WGS) entry which is preliminary data.</text>
</comment>
<dbReference type="InterPro" id="IPR001245">
    <property type="entry name" value="Ser-Thr/Tyr_kinase_cat_dom"/>
</dbReference>
<evidence type="ECO:0000256" key="1">
    <source>
        <dbReference type="ARBA" id="ARBA00012513"/>
    </source>
</evidence>
<feature type="domain" description="Protein kinase" evidence="9">
    <location>
        <begin position="22"/>
        <end position="169"/>
    </location>
</feature>
<proteinExistence type="predicted"/>
<reference evidence="10 11" key="1">
    <citation type="submission" date="2022-01" db="EMBL/GenBank/DDBJ databases">
        <authorList>
            <person name="Xiong W."/>
            <person name="Schranz E."/>
        </authorList>
    </citation>
    <scope>NUCLEOTIDE SEQUENCE [LARGE SCALE GENOMIC DNA]</scope>
</reference>
<dbReference type="EMBL" id="CAKMRJ010000001">
    <property type="protein sequence ID" value="CAH1414745.1"/>
    <property type="molecule type" value="Genomic_DNA"/>
</dbReference>
<keyword evidence="2" id="KW-0723">Serine/threonine-protein kinase</keyword>
<evidence type="ECO:0000256" key="8">
    <source>
        <dbReference type="ARBA" id="ARBA00048679"/>
    </source>
</evidence>
<evidence type="ECO:0000256" key="7">
    <source>
        <dbReference type="ARBA" id="ARBA00047899"/>
    </source>
</evidence>
<dbReference type="Gene3D" id="3.30.200.20">
    <property type="entry name" value="Phosphorylase Kinase, domain 1"/>
    <property type="match status" value="1"/>
</dbReference>
<name>A0AAU9LJT5_9ASTR</name>
<dbReference type="Proteomes" id="UP001157418">
    <property type="component" value="Unassembled WGS sequence"/>
</dbReference>
<dbReference type="PROSITE" id="PS50011">
    <property type="entry name" value="PROTEIN_KINASE_DOM"/>
    <property type="match status" value="1"/>
</dbReference>
<accession>A0AAU9LJT5</accession>
<keyword evidence="6" id="KW-0067">ATP-binding</keyword>
<sequence>MENLDELPFFSQHKIAKATNNFSSDYKIGEGGFGPVYKGVLEDGQVIAVKRLSETSEQGLDEFRNEVICIAKLQHRNLVKLLGYCIHGNEKILIYEYMDNKSLDSYLSDETRSSMLDWRQRFGIIHGIARGILYLHQDSCLQIIHRDIKAGNVLLDGEMNPKISDFGLA</sequence>
<dbReference type="Pfam" id="PF07714">
    <property type="entry name" value="PK_Tyr_Ser-Thr"/>
    <property type="match status" value="1"/>
</dbReference>
<evidence type="ECO:0000256" key="2">
    <source>
        <dbReference type="ARBA" id="ARBA00022527"/>
    </source>
</evidence>
<dbReference type="GO" id="GO:0005524">
    <property type="term" value="F:ATP binding"/>
    <property type="evidence" value="ECO:0007669"/>
    <property type="project" value="UniProtKB-KW"/>
</dbReference>
<comment type="catalytic activity">
    <reaction evidence="8">
        <text>L-seryl-[protein] + ATP = O-phospho-L-seryl-[protein] + ADP + H(+)</text>
        <dbReference type="Rhea" id="RHEA:17989"/>
        <dbReference type="Rhea" id="RHEA-COMP:9863"/>
        <dbReference type="Rhea" id="RHEA-COMP:11604"/>
        <dbReference type="ChEBI" id="CHEBI:15378"/>
        <dbReference type="ChEBI" id="CHEBI:29999"/>
        <dbReference type="ChEBI" id="CHEBI:30616"/>
        <dbReference type="ChEBI" id="CHEBI:83421"/>
        <dbReference type="ChEBI" id="CHEBI:456216"/>
        <dbReference type="EC" id="2.7.11.1"/>
    </reaction>
</comment>
<dbReference type="FunFam" id="3.30.200.20:FF:000418">
    <property type="entry name" value="G-type lectin S-receptor-like serine/threonine-protein kinase"/>
    <property type="match status" value="1"/>
</dbReference>
<evidence type="ECO:0000256" key="3">
    <source>
        <dbReference type="ARBA" id="ARBA00022679"/>
    </source>
</evidence>
<protein>
    <recommendedName>
        <fullName evidence="1">non-specific serine/threonine protein kinase</fullName>
        <ecNumber evidence="1">2.7.11.1</ecNumber>
    </recommendedName>
</protein>
<dbReference type="InterPro" id="IPR000719">
    <property type="entry name" value="Prot_kinase_dom"/>
</dbReference>
<gene>
    <name evidence="10" type="ORF">LVIROSA_LOCUS2641</name>
</gene>
<dbReference type="EC" id="2.7.11.1" evidence="1"/>
<dbReference type="SUPFAM" id="SSF56112">
    <property type="entry name" value="Protein kinase-like (PK-like)"/>
    <property type="match status" value="1"/>
</dbReference>
<dbReference type="FunFam" id="1.10.510.10:FF:001023">
    <property type="entry name" value="Os07g0541700 protein"/>
    <property type="match status" value="1"/>
</dbReference>
<keyword evidence="4" id="KW-0547">Nucleotide-binding</keyword>
<evidence type="ECO:0000256" key="4">
    <source>
        <dbReference type="ARBA" id="ARBA00022741"/>
    </source>
</evidence>
<dbReference type="InterPro" id="IPR011009">
    <property type="entry name" value="Kinase-like_dom_sf"/>
</dbReference>
<organism evidence="10 11">
    <name type="scientific">Lactuca virosa</name>
    <dbReference type="NCBI Taxonomy" id="75947"/>
    <lineage>
        <taxon>Eukaryota</taxon>
        <taxon>Viridiplantae</taxon>
        <taxon>Streptophyta</taxon>
        <taxon>Embryophyta</taxon>
        <taxon>Tracheophyta</taxon>
        <taxon>Spermatophyta</taxon>
        <taxon>Magnoliopsida</taxon>
        <taxon>eudicotyledons</taxon>
        <taxon>Gunneridae</taxon>
        <taxon>Pentapetalae</taxon>
        <taxon>asterids</taxon>
        <taxon>campanulids</taxon>
        <taxon>Asterales</taxon>
        <taxon>Asteraceae</taxon>
        <taxon>Cichorioideae</taxon>
        <taxon>Cichorieae</taxon>
        <taxon>Lactucinae</taxon>
        <taxon>Lactuca</taxon>
    </lineage>
</organism>
<dbReference type="SMART" id="SM00220">
    <property type="entry name" value="S_TKc"/>
    <property type="match status" value="1"/>
</dbReference>
<dbReference type="PROSITE" id="PS00108">
    <property type="entry name" value="PROTEIN_KINASE_ST"/>
    <property type="match status" value="1"/>
</dbReference>
<evidence type="ECO:0000256" key="5">
    <source>
        <dbReference type="ARBA" id="ARBA00022777"/>
    </source>
</evidence>
<dbReference type="PANTHER" id="PTHR27002">
    <property type="entry name" value="RECEPTOR-LIKE SERINE/THREONINE-PROTEIN KINASE SD1-8"/>
    <property type="match status" value="1"/>
</dbReference>
<dbReference type="PANTHER" id="PTHR27002:SF932">
    <property type="entry name" value="RECEPTOR-LIKE SERINE_THREONINE-PROTEIN KINASE"/>
    <property type="match status" value="1"/>
</dbReference>
<dbReference type="Gene3D" id="1.10.510.10">
    <property type="entry name" value="Transferase(Phosphotransferase) domain 1"/>
    <property type="match status" value="1"/>
</dbReference>
<keyword evidence="11" id="KW-1185">Reference proteome</keyword>
<evidence type="ECO:0000256" key="6">
    <source>
        <dbReference type="ARBA" id="ARBA00022840"/>
    </source>
</evidence>
<evidence type="ECO:0000313" key="10">
    <source>
        <dbReference type="EMBL" id="CAH1414745.1"/>
    </source>
</evidence>
<dbReference type="GO" id="GO:0005886">
    <property type="term" value="C:plasma membrane"/>
    <property type="evidence" value="ECO:0007669"/>
    <property type="project" value="TreeGrafter"/>
</dbReference>
<dbReference type="GO" id="GO:0004674">
    <property type="term" value="F:protein serine/threonine kinase activity"/>
    <property type="evidence" value="ECO:0007669"/>
    <property type="project" value="UniProtKB-KW"/>
</dbReference>
<dbReference type="AlphaFoldDB" id="A0AAU9LJT5"/>